<reference evidence="2 4" key="1">
    <citation type="journal article" date="2011" name="Nature">
        <title>The Medicago genome provides insight into the evolution of rhizobial symbioses.</title>
        <authorList>
            <person name="Young N.D."/>
            <person name="Debelle F."/>
            <person name="Oldroyd G.E."/>
            <person name="Geurts R."/>
            <person name="Cannon S.B."/>
            <person name="Udvardi M.K."/>
            <person name="Benedito V.A."/>
            <person name="Mayer K.F."/>
            <person name="Gouzy J."/>
            <person name="Schoof H."/>
            <person name="Van de Peer Y."/>
            <person name="Proost S."/>
            <person name="Cook D.R."/>
            <person name="Meyers B.C."/>
            <person name="Spannagl M."/>
            <person name="Cheung F."/>
            <person name="De Mita S."/>
            <person name="Krishnakumar V."/>
            <person name="Gundlach H."/>
            <person name="Zhou S."/>
            <person name="Mudge J."/>
            <person name="Bharti A.K."/>
            <person name="Murray J.D."/>
            <person name="Naoumkina M.A."/>
            <person name="Rosen B."/>
            <person name="Silverstein K.A."/>
            <person name="Tang H."/>
            <person name="Rombauts S."/>
            <person name="Zhao P.X."/>
            <person name="Zhou P."/>
            <person name="Barbe V."/>
            <person name="Bardou P."/>
            <person name="Bechner M."/>
            <person name="Bellec A."/>
            <person name="Berger A."/>
            <person name="Berges H."/>
            <person name="Bidwell S."/>
            <person name="Bisseling T."/>
            <person name="Choisne N."/>
            <person name="Couloux A."/>
            <person name="Denny R."/>
            <person name="Deshpande S."/>
            <person name="Dai X."/>
            <person name="Doyle J.J."/>
            <person name="Dudez A.M."/>
            <person name="Farmer A.D."/>
            <person name="Fouteau S."/>
            <person name="Franken C."/>
            <person name="Gibelin C."/>
            <person name="Gish J."/>
            <person name="Goldstein S."/>
            <person name="Gonzalez A.J."/>
            <person name="Green P.J."/>
            <person name="Hallab A."/>
            <person name="Hartog M."/>
            <person name="Hua A."/>
            <person name="Humphray S.J."/>
            <person name="Jeong D.H."/>
            <person name="Jing Y."/>
            <person name="Jocker A."/>
            <person name="Kenton S.M."/>
            <person name="Kim D.J."/>
            <person name="Klee K."/>
            <person name="Lai H."/>
            <person name="Lang C."/>
            <person name="Lin S."/>
            <person name="Macmil S.L."/>
            <person name="Magdelenat G."/>
            <person name="Matthews L."/>
            <person name="McCorrison J."/>
            <person name="Monaghan E.L."/>
            <person name="Mun J.H."/>
            <person name="Najar F.Z."/>
            <person name="Nicholson C."/>
            <person name="Noirot C."/>
            <person name="O'Bleness M."/>
            <person name="Paule C.R."/>
            <person name="Poulain J."/>
            <person name="Prion F."/>
            <person name="Qin B."/>
            <person name="Qu C."/>
            <person name="Retzel E.F."/>
            <person name="Riddle C."/>
            <person name="Sallet E."/>
            <person name="Samain S."/>
            <person name="Samson N."/>
            <person name="Sanders I."/>
            <person name="Saurat O."/>
            <person name="Scarpelli C."/>
            <person name="Schiex T."/>
            <person name="Segurens B."/>
            <person name="Severin A.J."/>
            <person name="Sherrier D.J."/>
            <person name="Shi R."/>
            <person name="Sims S."/>
            <person name="Singer S.R."/>
            <person name="Sinharoy S."/>
            <person name="Sterck L."/>
            <person name="Viollet A."/>
            <person name="Wang B.B."/>
            <person name="Wang K."/>
            <person name="Wang M."/>
            <person name="Wang X."/>
            <person name="Warfsmann J."/>
            <person name="Weissenbach J."/>
            <person name="White D.D."/>
            <person name="White J.D."/>
            <person name="Wiley G.B."/>
            <person name="Wincker P."/>
            <person name="Xing Y."/>
            <person name="Yang L."/>
            <person name="Yao Z."/>
            <person name="Ying F."/>
            <person name="Zhai J."/>
            <person name="Zhou L."/>
            <person name="Zuber A."/>
            <person name="Denarie J."/>
            <person name="Dixon R.A."/>
            <person name="May G.D."/>
            <person name="Schwartz D.C."/>
            <person name="Rogers J."/>
            <person name="Quetier F."/>
            <person name="Town C.D."/>
            <person name="Roe B.A."/>
        </authorList>
    </citation>
    <scope>NUCLEOTIDE SEQUENCE [LARGE SCALE GENOMIC DNA]</scope>
    <source>
        <strain evidence="2">A17</strain>
        <strain evidence="3 4">cv. Jemalong A17</strain>
    </source>
</reference>
<evidence type="ECO:0000313" key="2">
    <source>
        <dbReference type="EMBL" id="KEH20976.1"/>
    </source>
</evidence>
<evidence type="ECO:0000313" key="3">
    <source>
        <dbReference type="EnsemblPlants" id="KEH20976"/>
    </source>
</evidence>
<reference evidence="3" key="3">
    <citation type="submission" date="2015-04" db="UniProtKB">
        <authorList>
            <consortium name="EnsemblPlants"/>
        </authorList>
    </citation>
    <scope>IDENTIFICATION</scope>
    <source>
        <strain evidence="3">cv. Jemalong A17</strain>
    </source>
</reference>
<evidence type="ECO:0000256" key="1">
    <source>
        <dbReference type="SAM" id="Phobius"/>
    </source>
</evidence>
<sequence length="85" mass="9687">MKNQAVFTFLIVLMTIFSFGFGIYDEASKTEKDCATVIEQTNCVNIQCGNDCAYFFPPETHGSCITPNHCRCFYKSFYCQPDENV</sequence>
<dbReference type="PaxDb" id="3880-AET05055"/>
<dbReference type="EnsemblPlants" id="KEH20976">
    <property type="protein sequence ID" value="KEH20976"/>
    <property type="gene ID" value="MTR_8g096240"/>
</dbReference>
<dbReference type="HOGENOM" id="CLU_2516115_0_0_1"/>
<dbReference type="Proteomes" id="UP000002051">
    <property type="component" value="Chromosome 8"/>
</dbReference>
<keyword evidence="4" id="KW-1185">Reference proteome</keyword>
<keyword evidence="1" id="KW-1133">Transmembrane helix</keyword>
<name>A0A072TUZ2_MEDTR</name>
<evidence type="ECO:0000313" key="4">
    <source>
        <dbReference type="Proteomes" id="UP000002051"/>
    </source>
</evidence>
<feature type="transmembrane region" description="Helical" evidence="1">
    <location>
        <begin position="6"/>
        <end position="24"/>
    </location>
</feature>
<reference evidence="2 4" key="2">
    <citation type="journal article" date="2014" name="BMC Genomics">
        <title>An improved genome release (version Mt4.0) for the model legume Medicago truncatula.</title>
        <authorList>
            <person name="Tang H."/>
            <person name="Krishnakumar V."/>
            <person name="Bidwell S."/>
            <person name="Rosen B."/>
            <person name="Chan A."/>
            <person name="Zhou S."/>
            <person name="Gentzbittel L."/>
            <person name="Childs K.L."/>
            <person name="Yandell M."/>
            <person name="Gundlach H."/>
            <person name="Mayer K.F."/>
            <person name="Schwartz D.C."/>
            <person name="Town C.D."/>
        </authorList>
    </citation>
    <scope>GENOME REANNOTATION</scope>
    <source>
        <strain evidence="2">A17</strain>
        <strain evidence="3 4">cv. Jemalong A17</strain>
    </source>
</reference>
<keyword evidence="1" id="KW-0472">Membrane</keyword>
<keyword evidence="1" id="KW-0812">Transmembrane</keyword>
<protein>
    <submittedName>
        <fullName evidence="2">SLR1-related LCR</fullName>
    </submittedName>
</protein>
<accession>A0A072TUZ2</accession>
<proteinExistence type="predicted"/>
<gene>
    <name evidence="2" type="ordered locus">MTR_8g096240</name>
</gene>
<organism evidence="2 4">
    <name type="scientific">Medicago truncatula</name>
    <name type="common">Barrel medic</name>
    <name type="synonym">Medicago tribuloides</name>
    <dbReference type="NCBI Taxonomy" id="3880"/>
    <lineage>
        <taxon>Eukaryota</taxon>
        <taxon>Viridiplantae</taxon>
        <taxon>Streptophyta</taxon>
        <taxon>Embryophyta</taxon>
        <taxon>Tracheophyta</taxon>
        <taxon>Spermatophyta</taxon>
        <taxon>Magnoliopsida</taxon>
        <taxon>eudicotyledons</taxon>
        <taxon>Gunneridae</taxon>
        <taxon>Pentapetalae</taxon>
        <taxon>rosids</taxon>
        <taxon>fabids</taxon>
        <taxon>Fabales</taxon>
        <taxon>Fabaceae</taxon>
        <taxon>Papilionoideae</taxon>
        <taxon>50 kb inversion clade</taxon>
        <taxon>NPAAA clade</taxon>
        <taxon>Hologalegina</taxon>
        <taxon>IRL clade</taxon>
        <taxon>Trifolieae</taxon>
        <taxon>Medicago</taxon>
    </lineage>
</organism>
<dbReference type="EMBL" id="CM001224">
    <property type="protein sequence ID" value="KEH20976.1"/>
    <property type="molecule type" value="Genomic_DNA"/>
</dbReference>
<dbReference type="AlphaFoldDB" id="A0A072TUZ2"/>